<evidence type="ECO:0000313" key="3">
    <source>
        <dbReference type="Proteomes" id="UP000475214"/>
    </source>
</evidence>
<dbReference type="CDD" id="cd02440">
    <property type="entry name" value="AdoMet_MTases"/>
    <property type="match status" value="1"/>
</dbReference>
<dbReference type="Proteomes" id="UP000475214">
    <property type="component" value="Unassembled WGS sequence"/>
</dbReference>
<dbReference type="GO" id="GO:0008757">
    <property type="term" value="F:S-adenosylmethionine-dependent methyltransferase activity"/>
    <property type="evidence" value="ECO:0007669"/>
    <property type="project" value="InterPro"/>
</dbReference>
<sequence length="292" mass="31092">MTTDEPPVVIDWAEHAERLSAAVDDDAAWYAEMAQTLVKPDDRLAVDVGCGGAGMALALSAVLPRDASVVGLDGDDDVLQGAQRRVADAQIDGARIWLIKADLDTDLGSLPALAQNADLMWASASIHHAADQQAAIDALAGFLAPGGRLALAEGGLRVRHLPWDLGVGTPGLEDRLVAAEGHWFGRMRESLPGSVRMPYGWTTALRRAGLGDVTTRTTLLERPAPLQGADLNRVLDGLAHRVERITESGDLDPDDGAAWARLLDPGDDAWLGRRDDVHSLSARSVHIGRRPA</sequence>
<dbReference type="Gene3D" id="3.40.50.150">
    <property type="entry name" value="Vaccinia Virus protein VP39"/>
    <property type="match status" value="1"/>
</dbReference>
<dbReference type="RefSeq" id="WP_163741709.1">
    <property type="nucleotide sequence ID" value="NZ_JAAGOA010000017.1"/>
</dbReference>
<evidence type="ECO:0000259" key="1">
    <source>
        <dbReference type="Pfam" id="PF08241"/>
    </source>
</evidence>
<keyword evidence="3" id="KW-1185">Reference proteome</keyword>
<dbReference type="InterPro" id="IPR013216">
    <property type="entry name" value="Methyltransf_11"/>
</dbReference>
<comment type="caution">
    <text evidence="2">The sequence shown here is derived from an EMBL/GenBank/DDBJ whole genome shotgun (WGS) entry which is preliminary data.</text>
</comment>
<accession>A0A6L9SFH0</accession>
<feature type="domain" description="Methyltransferase type 11" evidence="1">
    <location>
        <begin position="46"/>
        <end position="150"/>
    </location>
</feature>
<gene>
    <name evidence="2" type="ORF">G1H10_21785</name>
</gene>
<dbReference type="SUPFAM" id="SSF53335">
    <property type="entry name" value="S-adenosyl-L-methionine-dependent methyltransferases"/>
    <property type="match status" value="1"/>
</dbReference>
<proteinExistence type="predicted"/>
<dbReference type="Pfam" id="PF08241">
    <property type="entry name" value="Methyltransf_11"/>
    <property type="match status" value="1"/>
</dbReference>
<dbReference type="InterPro" id="IPR029063">
    <property type="entry name" value="SAM-dependent_MTases_sf"/>
</dbReference>
<dbReference type="AlphaFoldDB" id="A0A6L9SFH0"/>
<dbReference type="GO" id="GO:0032259">
    <property type="term" value="P:methylation"/>
    <property type="evidence" value="ECO:0007669"/>
    <property type="project" value="UniProtKB-KW"/>
</dbReference>
<name>A0A6L9SFH0_9ACTN</name>
<reference evidence="2 3" key="1">
    <citation type="submission" date="2020-02" db="EMBL/GenBank/DDBJ databases">
        <authorList>
            <person name="Li X.-J."/>
            <person name="Han X.-M."/>
        </authorList>
    </citation>
    <scope>NUCLEOTIDE SEQUENCE [LARGE SCALE GENOMIC DNA]</scope>
    <source>
        <strain evidence="2 3">CCTCC AB 2017055</strain>
    </source>
</reference>
<protein>
    <submittedName>
        <fullName evidence="2">Class I SAM-dependent methyltransferase</fullName>
    </submittedName>
</protein>
<keyword evidence="2" id="KW-0489">Methyltransferase</keyword>
<organism evidence="2 3">
    <name type="scientific">Phytoactinopolyspora halotolerans</name>
    <dbReference type="NCBI Taxonomy" id="1981512"/>
    <lineage>
        <taxon>Bacteria</taxon>
        <taxon>Bacillati</taxon>
        <taxon>Actinomycetota</taxon>
        <taxon>Actinomycetes</taxon>
        <taxon>Jiangellales</taxon>
        <taxon>Jiangellaceae</taxon>
        <taxon>Phytoactinopolyspora</taxon>
    </lineage>
</organism>
<keyword evidence="2" id="KW-0808">Transferase</keyword>
<dbReference type="EMBL" id="JAAGOA010000017">
    <property type="protein sequence ID" value="NEE02800.1"/>
    <property type="molecule type" value="Genomic_DNA"/>
</dbReference>
<evidence type="ECO:0000313" key="2">
    <source>
        <dbReference type="EMBL" id="NEE02800.1"/>
    </source>
</evidence>